<dbReference type="Gene3D" id="3.30.830.10">
    <property type="entry name" value="Metalloenzyme, LuxS/M16 peptidase-like"/>
    <property type="match status" value="2"/>
</dbReference>
<accession>A0A4R5NIE3</accession>
<dbReference type="InterPro" id="IPR011765">
    <property type="entry name" value="Pept_M16_N"/>
</dbReference>
<dbReference type="Pfam" id="PF00675">
    <property type="entry name" value="Peptidase_M16"/>
    <property type="match status" value="1"/>
</dbReference>
<dbReference type="AlphaFoldDB" id="A0A4R5NIE3"/>
<sequence>MMQEKNYSELKETIFSQVLDNGLTIHLLPKPEFSETYAVLSTNYGSIDNQIIPNGQTDRVQFPDGLAHFLEHKMFEKKDYDAADVFAKYGASTNAYTSFTKTSYLFSATNYLKENLMNLLDFVQTPYFSHKTVTKEVGIIGQEILMYEDDPNWQAYFGAIASMYDGTAMSTDIAGTVDSIQQITPETLYLAHQQFYQPSNMSLFVVGKFDKDTVLAWVAENQNQKTLLTHMNPTRIKEDYYDKEIVHNQTLKMKLQRPRVTIGIKGIDQVPTGFDGLVYEEAVNTMLDLLFGESSDNYLSLYDEGIIDDSFGYSFEIQRGSHFAIFAGETNRPDEMATRIKSILLNAEQELERLADRLEVIKREAIGATLLSMNSLSTIANDYDDNLFGGTGLFDEIAAIRQLEMPNILKAAKSFVNEEMISIRKILPSE</sequence>
<dbReference type="NCBIfam" id="NF047421">
    <property type="entry name" value="YfmH_fam"/>
    <property type="match status" value="1"/>
</dbReference>
<dbReference type="RefSeq" id="WP_010620689.1">
    <property type="nucleotide sequence ID" value="NZ_CP042371.1"/>
</dbReference>
<dbReference type="PANTHER" id="PTHR11851">
    <property type="entry name" value="METALLOPROTEASE"/>
    <property type="match status" value="1"/>
</dbReference>
<dbReference type="OrthoDB" id="9811314at2"/>
<dbReference type="EMBL" id="PUFO01000079">
    <property type="protein sequence ID" value="TDG74353.1"/>
    <property type="molecule type" value="Genomic_DNA"/>
</dbReference>
<dbReference type="SUPFAM" id="SSF63411">
    <property type="entry name" value="LuxS/MPP-like metallohydrolase"/>
    <property type="match status" value="2"/>
</dbReference>
<dbReference type="InterPro" id="IPR011249">
    <property type="entry name" value="Metalloenz_LuxS/M16"/>
</dbReference>
<reference evidence="4 5" key="1">
    <citation type="journal article" date="2019" name="Appl. Microbiol. Biotechnol.">
        <title>Uncovering carbohydrate metabolism through a genotype-phenotype association study of 56 lactic acid bacteria genomes.</title>
        <authorList>
            <person name="Buron-Moles G."/>
            <person name="Chailyan A."/>
            <person name="Dolejs I."/>
            <person name="Forster J."/>
            <person name="Miks M.H."/>
        </authorList>
    </citation>
    <scope>NUCLEOTIDE SEQUENCE [LARGE SCALE GENOMIC DNA]</scope>
    <source>
        <strain evidence="4 5">ATCC 49373</strain>
    </source>
</reference>
<feature type="domain" description="Peptidase M16 C-terminal" evidence="3">
    <location>
        <begin position="183"/>
        <end position="350"/>
    </location>
</feature>
<dbReference type="Proteomes" id="UP000294854">
    <property type="component" value="Unassembled WGS sequence"/>
</dbReference>
<dbReference type="InterPro" id="IPR007863">
    <property type="entry name" value="Peptidase_M16_C"/>
</dbReference>
<evidence type="ECO:0000259" key="2">
    <source>
        <dbReference type="Pfam" id="PF00675"/>
    </source>
</evidence>
<name>A0A4R5NIE3_9LACO</name>
<dbReference type="PANTHER" id="PTHR11851:SF134">
    <property type="entry name" value="ZINC-DEPENDENT PROTEASE"/>
    <property type="match status" value="1"/>
</dbReference>
<evidence type="ECO:0000313" key="5">
    <source>
        <dbReference type="Proteomes" id="UP000294854"/>
    </source>
</evidence>
<evidence type="ECO:0008006" key="6">
    <source>
        <dbReference type="Google" id="ProtNLM"/>
    </source>
</evidence>
<feature type="coiled-coil region" evidence="1">
    <location>
        <begin position="337"/>
        <end position="364"/>
    </location>
</feature>
<evidence type="ECO:0000256" key="1">
    <source>
        <dbReference type="SAM" id="Coils"/>
    </source>
</evidence>
<evidence type="ECO:0000313" key="4">
    <source>
        <dbReference type="EMBL" id="TDG74353.1"/>
    </source>
</evidence>
<dbReference type="STRING" id="1122149.FD44_GL002002"/>
<dbReference type="GO" id="GO:0046872">
    <property type="term" value="F:metal ion binding"/>
    <property type="evidence" value="ECO:0007669"/>
    <property type="project" value="InterPro"/>
</dbReference>
<evidence type="ECO:0000259" key="3">
    <source>
        <dbReference type="Pfam" id="PF05193"/>
    </source>
</evidence>
<feature type="domain" description="Peptidase M16 N-terminal" evidence="2">
    <location>
        <begin position="64"/>
        <end position="151"/>
    </location>
</feature>
<proteinExistence type="predicted"/>
<dbReference type="Pfam" id="PF05193">
    <property type="entry name" value="Peptidase_M16_C"/>
    <property type="match status" value="1"/>
</dbReference>
<dbReference type="InterPro" id="IPR050361">
    <property type="entry name" value="MPP/UQCRC_Complex"/>
</dbReference>
<keyword evidence="5" id="KW-1185">Reference proteome</keyword>
<comment type="caution">
    <text evidence="4">The sequence shown here is derived from an EMBL/GenBank/DDBJ whole genome shotgun (WGS) entry which is preliminary data.</text>
</comment>
<organism evidence="4 5">
    <name type="scientific">Secundilactobacillus malefermentans</name>
    <dbReference type="NCBI Taxonomy" id="176292"/>
    <lineage>
        <taxon>Bacteria</taxon>
        <taxon>Bacillati</taxon>
        <taxon>Bacillota</taxon>
        <taxon>Bacilli</taxon>
        <taxon>Lactobacillales</taxon>
        <taxon>Lactobacillaceae</taxon>
        <taxon>Secundilactobacillus</taxon>
    </lineage>
</organism>
<protein>
    <recommendedName>
        <fullName evidence="6">Peptidase M16 N-terminal domain-containing protein</fullName>
    </recommendedName>
</protein>
<keyword evidence="1" id="KW-0175">Coiled coil</keyword>
<gene>
    <name evidence="4" type="ORF">C5L31_000920</name>
</gene>